<name>A0A8B8DN15_CRAVI</name>
<dbReference type="GeneID" id="111127942"/>
<evidence type="ECO:0000256" key="4">
    <source>
        <dbReference type="ARBA" id="ARBA00022741"/>
    </source>
</evidence>
<dbReference type="Pfam" id="PF01624">
    <property type="entry name" value="MutS_I"/>
    <property type="match status" value="1"/>
</dbReference>
<keyword evidence="7 11" id="KW-0238">DNA-binding</keyword>
<dbReference type="SUPFAM" id="SSF55271">
    <property type="entry name" value="DNA repair protein MutS, domain I"/>
    <property type="match status" value="1"/>
</dbReference>
<dbReference type="SMART" id="SM00533">
    <property type="entry name" value="MUTSd"/>
    <property type="match status" value="1"/>
</dbReference>
<evidence type="ECO:0000256" key="11">
    <source>
        <dbReference type="RuleBase" id="RU003756"/>
    </source>
</evidence>
<evidence type="ECO:0000256" key="5">
    <source>
        <dbReference type="ARBA" id="ARBA00022763"/>
    </source>
</evidence>
<feature type="region of interest" description="Disordered" evidence="12">
    <location>
        <begin position="35"/>
        <end position="87"/>
    </location>
</feature>
<dbReference type="Pfam" id="PF05192">
    <property type="entry name" value="MutS_III"/>
    <property type="match status" value="1"/>
</dbReference>
<dbReference type="Gene3D" id="3.40.50.300">
    <property type="entry name" value="P-loop containing nucleotide triphosphate hydrolases"/>
    <property type="match status" value="1"/>
</dbReference>
<dbReference type="InterPro" id="IPR000432">
    <property type="entry name" value="DNA_mismatch_repair_MutS_C"/>
</dbReference>
<dbReference type="Pfam" id="PF05190">
    <property type="entry name" value="MutS_IV"/>
    <property type="match status" value="1"/>
</dbReference>
<keyword evidence="9" id="KW-0539">Nucleus</keyword>
<dbReference type="Pfam" id="PF05188">
    <property type="entry name" value="MutS_II"/>
    <property type="match status" value="1"/>
</dbReference>
<comment type="subcellular location">
    <subcellularLocation>
        <location evidence="1">Nucleus</location>
    </subcellularLocation>
</comment>
<keyword evidence="14" id="KW-1185">Reference proteome</keyword>
<dbReference type="KEGG" id="cvn:111127942"/>
<evidence type="ECO:0000256" key="9">
    <source>
        <dbReference type="ARBA" id="ARBA00023242"/>
    </source>
</evidence>
<dbReference type="InterPro" id="IPR007860">
    <property type="entry name" value="DNA_mmatch_repair_MutS_con_dom"/>
</dbReference>
<proteinExistence type="inferred from homology"/>
<evidence type="ECO:0000256" key="6">
    <source>
        <dbReference type="ARBA" id="ARBA00022840"/>
    </source>
</evidence>
<dbReference type="InterPro" id="IPR007861">
    <property type="entry name" value="DNA_mismatch_repair_MutS_clamp"/>
</dbReference>
<protein>
    <recommendedName>
        <fullName evidence="3 10">DNA mismatch repair protein MSH3</fullName>
    </recommendedName>
    <alternativeName>
        <fullName evidence="3 10">DNA mismatch repair protein MSH3</fullName>
    </alternativeName>
</protein>
<dbReference type="PROSITE" id="PS00486">
    <property type="entry name" value="DNA_MISMATCH_REPAIR_2"/>
    <property type="match status" value="1"/>
</dbReference>
<keyword evidence="5 11" id="KW-0227">DNA damage</keyword>
<dbReference type="InterPro" id="IPR027417">
    <property type="entry name" value="P-loop_NTPase"/>
</dbReference>
<dbReference type="FunFam" id="3.40.50.300:FF:000870">
    <property type="entry name" value="MutS protein homolog 4"/>
    <property type="match status" value="1"/>
</dbReference>
<dbReference type="GO" id="GO:0030983">
    <property type="term" value="F:mismatched DNA binding"/>
    <property type="evidence" value="ECO:0007669"/>
    <property type="project" value="UniProtKB-UniRule"/>
</dbReference>
<keyword evidence="6" id="KW-0067">ATP-binding</keyword>
<keyword evidence="4 11" id="KW-0547">Nucleotide-binding</keyword>
<dbReference type="GO" id="GO:0005524">
    <property type="term" value="F:ATP binding"/>
    <property type="evidence" value="ECO:0007669"/>
    <property type="project" value="UniProtKB-UniRule"/>
</dbReference>
<evidence type="ECO:0000256" key="7">
    <source>
        <dbReference type="ARBA" id="ARBA00023125"/>
    </source>
</evidence>
<sequence length="1124" mass="127054">MSKKKISLTKLKPFAEKASEKKPKQITISKFFSTTAQSEVAQDEKEPGCRGRGVAPIIITDDDPLHNPDTSCTKKGRKRAKENETRSNECKRQCTRSSDEQLTTSEDLPGICKEKKYSNDIIECNIRVSELTKSKLDRFQINENSDSSEVKDIKSYVPRQPTININIDDECIENGKNAAISISDDENEPSTSELVPGLQKFAASKQSVKCGGNAVAPVNKRTKTKYTPLEQQYVELKEKNPDTLLFVECGYKYRFFGEDAENAASVLKIYCHQDHNFMTASIPVHRLFVHVRRLVAAGYKVGVVKQTETAALKACGENKSGPFTRQLTAMYTKSTLFGQDVDPVICSEELQGEINLEESHSSEYLMCVYDVPHDEGVKHQTIGILAVQPSTGDVIYDSFDDSDLRSQLETRILHIQPVELLSSKTLSDATQKLLSDITTLRSTDDDKLRQEFCDDEIFEFRSAFMRVSEFYKAHGKDPSVVQLVINLPAAVISCLAAVLNYLEDFGLQKALQDTSNFNQFSEKSKFLYLPGNTVRNLELFCNQNDGREKNSVYWLMNQTVTKFGSRKLKAWLTQPLLNIKEIIQRQEAVNTIIDNLNCSVLSRFRSILGKSPDLERGLCSIYHEKCSVQEFYAVCRSLSTVLCEVEGVKKWLSENSCPLLQTIFSEIPDLLSDVIQYKEALSEAGVKANDKTSIFINEENFPDIQRRKDQIQAVRKEIVDHRREVRILLLQPSLDYVTVMGTEYLVEVKNAHLNLVPKDWLKVSSTKTVCRFHTPFIQEKVRELHQLQEQLLLDSQTAWVSFLQEFNEGFRRYKTAVDYLAAYDCLFSLASVAKHQGFCRPEMSADDVSIEIKQGRHPVIQHLIGEGGQYVPNDTLLQGCSERVMIITGPNMGGKSSYIKQVAIICILAQIGSYVPADTARIGILDAIFTRMGAADEIFSGRSTFMVELQETSDIISQATARSLVILDELGRGTSTHDGVAIAYATLDYFISKIQSLTLFVTHYPILAEFEKLYHWNVGNFHMGFIVNETNSSGDEDNKQVITFLYQLVRGMAARSYGLNVARLAGINQDIIQSAELLSSQLEEKVQKRRFQMEAFRMCMQTTDDKELLQYLKTFHETYNYASE</sequence>
<dbReference type="GO" id="GO:0140664">
    <property type="term" value="F:ATP-dependent DNA damage sensor activity"/>
    <property type="evidence" value="ECO:0007669"/>
    <property type="project" value="InterPro"/>
</dbReference>
<dbReference type="FunFam" id="3.40.1170.10:FF:000004">
    <property type="entry name" value="DNA mismatch repair protein"/>
    <property type="match status" value="1"/>
</dbReference>
<dbReference type="Pfam" id="PF00488">
    <property type="entry name" value="MutS_V"/>
    <property type="match status" value="1"/>
</dbReference>
<dbReference type="NCBIfam" id="NF003810">
    <property type="entry name" value="PRK05399.1"/>
    <property type="match status" value="1"/>
</dbReference>
<dbReference type="InterPro" id="IPR016151">
    <property type="entry name" value="DNA_mismatch_repair_MutS_N"/>
</dbReference>
<gene>
    <name evidence="15" type="primary">LOC111127942</name>
</gene>
<dbReference type="InterPro" id="IPR036187">
    <property type="entry name" value="DNA_mismatch_repair_MutS_sf"/>
</dbReference>
<dbReference type="Gene3D" id="3.30.420.110">
    <property type="entry name" value="MutS, connector domain"/>
    <property type="match status" value="1"/>
</dbReference>
<evidence type="ECO:0000313" key="15">
    <source>
        <dbReference type="RefSeq" id="XP_022328979.1"/>
    </source>
</evidence>
<dbReference type="SUPFAM" id="SSF52540">
    <property type="entry name" value="P-loop containing nucleoside triphosphate hydrolases"/>
    <property type="match status" value="1"/>
</dbReference>
<evidence type="ECO:0000256" key="12">
    <source>
        <dbReference type="SAM" id="MobiDB-lite"/>
    </source>
</evidence>
<dbReference type="Proteomes" id="UP000694844">
    <property type="component" value="Chromosome 4"/>
</dbReference>
<dbReference type="InterPro" id="IPR007695">
    <property type="entry name" value="DNA_mismatch_repair_MutS-lik_N"/>
</dbReference>
<evidence type="ECO:0000256" key="8">
    <source>
        <dbReference type="ARBA" id="ARBA00023204"/>
    </source>
</evidence>
<dbReference type="FunFam" id="1.10.1420.10:FF:000004">
    <property type="entry name" value="DNA mismatch repair protein Msh3"/>
    <property type="match status" value="1"/>
</dbReference>
<dbReference type="GO" id="GO:0006298">
    <property type="term" value="P:mismatch repair"/>
    <property type="evidence" value="ECO:0007669"/>
    <property type="project" value="InterPro"/>
</dbReference>
<keyword evidence="8 11" id="KW-0234">DNA repair</keyword>
<evidence type="ECO:0000256" key="10">
    <source>
        <dbReference type="ARBA" id="ARBA00073774"/>
    </source>
</evidence>
<evidence type="ECO:0000256" key="3">
    <source>
        <dbReference type="ARBA" id="ARBA00022151"/>
    </source>
</evidence>
<accession>A0A8B8DN15</accession>
<dbReference type="InterPro" id="IPR036678">
    <property type="entry name" value="MutS_con_dom_sf"/>
</dbReference>
<dbReference type="OrthoDB" id="10252754at2759"/>
<comment type="function">
    <text evidence="11">Component of the post-replicative DNA mismatch repair system (MMR).</text>
</comment>
<dbReference type="PANTHER" id="PTHR11361">
    <property type="entry name" value="DNA MISMATCH REPAIR PROTEIN MUTS FAMILY MEMBER"/>
    <property type="match status" value="1"/>
</dbReference>
<dbReference type="Gene3D" id="3.40.1170.10">
    <property type="entry name" value="DNA repair protein MutS, domain I"/>
    <property type="match status" value="1"/>
</dbReference>
<evidence type="ECO:0000313" key="14">
    <source>
        <dbReference type="Proteomes" id="UP000694844"/>
    </source>
</evidence>
<evidence type="ECO:0000259" key="13">
    <source>
        <dbReference type="PROSITE" id="PS00486"/>
    </source>
</evidence>
<dbReference type="InterPro" id="IPR045076">
    <property type="entry name" value="MutS"/>
</dbReference>
<dbReference type="InterPro" id="IPR007696">
    <property type="entry name" value="DNA_mismatch_repair_MutS_core"/>
</dbReference>
<dbReference type="GO" id="GO:0006312">
    <property type="term" value="P:mitotic recombination"/>
    <property type="evidence" value="ECO:0007669"/>
    <property type="project" value="TreeGrafter"/>
</dbReference>
<dbReference type="RefSeq" id="XP_022328979.1">
    <property type="nucleotide sequence ID" value="XM_022473271.1"/>
</dbReference>
<dbReference type="GO" id="GO:0005634">
    <property type="term" value="C:nucleus"/>
    <property type="evidence" value="ECO:0007669"/>
    <property type="project" value="UniProtKB-SubCell"/>
</dbReference>
<comment type="similarity">
    <text evidence="2">Belongs to the DNA mismatch repair MutS family. MSH3 subfamily.</text>
</comment>
<dbReference type="Gene3D" id="1.10.1420.10">
    <property type="match status" value="2"/>
</dbReference>
<dbReference type="PANTHER" id="PTHR11361:SF122">
    <property type="entry name" value="DNA MISMATCH REPAIR PROTEIN MSH3"/>
    <property type="match status" value="1"/>
</dbReference>
<evidence type="ECO:0000256" key="2">
    <source>
        <dbReference type="ARBA" id="ARBA00007094"/>
    </source>
</evidence>
<feature type="domain" description="DNA mismatch repair proteins mutS family" evidence="13">
    <location>
        <begin position="963"/>
        <end position="979"/>
    </location>
</feature>
<organism evidence="14 15">
    <name type="scientific">Crassostrea virginica</name>
    <name type="common">Eastern oyster</name>
    <dbReference type="NCBI Taxonomy" id="6565"/>
    <lineage>
        <taxon>Eukaryota</taxon>
        <taxon>Metazoa</taxon>
        <taxon>Spiralia</taxon>
        <taxon>Lophotrochozoa</taxon>
        <taxon>Mollusca</taxon>
        <taxon>Bivalvia</taxon>
        <taxon>Autobranchia</taxon>
        <taxon>Pteriomorphia</taxon>
        <taxon>Ostreida</taxon>
        <taxon>Ostreoidea</taxon>
        <taxon>Ostreidae</taxon>
        <taxon>Crassostrea</taxon>
    </lineage>
</organism>
<dbReference type="SUPFAM" id="SSF53150">
    <property type="entry name" value="DNA repair protein MutS, domain II"/>
    <property type="match status" value="1"/>
</dbReference>
<evidence type="ECO:0000256" key="1">
    <source>
        <dbReference type="ARBA" id="ARBA00004123"/>
    </source>
</evidence>
<dbReference type="SUPFAM" id="SSF48334">
    <property type="entry name" value="DNA repair protein MutS, domain III"/>
    <property type="match status" value="1"/>
</dbReference>
<dbReference type="SMART" id="SM00534">
    <property type="entry name" value="MUTSac"/>
    <property type="match status" value="1"/>
</dbReference>
<dbReference type="AlphaFoldDB" id="A0A8B8DN15"/>
<reference evidence="15" key="1">
    <citation type="submission" date="2025-08" db="UniProtKB">
        <authorList>
            <consortium name="RefSeq"/>
        </authorList>
    </citation>
    <scope>IDENTIFICATION</scope>
    <source>
        <tissue evidence="15">Whole sample</tissue>
    </source>
</reference>